<reference evidence="2" key="2">
    <citation type="submission" date="2019-01" db="UniProtKB">
        <authorList>
            <consortium name="EnsemblPlants"/>
        </authorList>
    </citation>
    <scope>IDENTIFICATION</scope>
    <source>
        <strain evidence="2">cv. Heinz 1706</strain>
    </source>
</reference>
<reference evidence="2" key="1">
    <citation type="journal article" date="2012" name="Nature">
        <title>The tomato genome sequence provides insights into fleshy fruit evolution.</title>
        <authorList>
            <consortium name="Tomato Genome Consortium"/>
        </authorList>
    </citation>
    <scope>NUCLEOTIDE SEQUENCE [LARGE SCALE GENOMIC DNA]</scope>
    <source>
        <strain evidence="2">cv. Heinz 1706</strain>
    </source>
</reference>
<name>A0A3Q7HPN3_SOLLC</name>
<dbReference type="InParanoid" id="A0A3Q7HPN3"/>
<keyword evidence="3" id="KW-1185">Reference proteome</keyword>
<dbReference type="CDD" id="cd09272">
    <property type="entry name" value="RNase_HI_RT_Ty1"/>
    <property type="match status" value="1"/>
</dbReference>
<dbReference type="AlphaFoldDB" id="A0A3Q7HPN3"/>
<dbReference type="InterPro" id="IPR013103">
    <property type="entry name" value="RVT_2"/>
</dbReference>
<protein>
    <recommendedName>
        <fullName evidence="1">Reverse transcriptase Ty1/copia-type domain-containing protein</fullName>
    </recommendedName>
</protein>
<evidence type="ECO:0000313" key="2">
    <source>
        <dbReference type="EnsemblPlants" id="Solyc08g061985.1.1"/>
    </source>
</evidence>
<accession>A0A3Q7HPN3</accession>
<dbReference type="Pfam" id="PF07727">
    <property type="entry name" value="RVT_2"/>
    <property type="match status" value="1"/>
</dbReference>
<feature type="domain" description="Reverse transcriptase Ty1/copia-type" evidence="1">
    <location>
        <begin position="1"/>
        <end position="67"/>
    </location>
</feature>
<dbReference type="EnsemblPlants" id="Solyc08g061985.1.1">
    <property type="protein sequence ID" value="Solyc08g061985.1.1"/>
    <property type="gene ID" value="Solyc08g061985.1"/>
</dbReference>
<organism evidence="2">
    <name type="scientific">Solanum lycopersicum</name>
    <name type="common">Tomato</name>
    <name type="synonym">Lycopersicon esculentum</name>
    <dbReference type="NCBI Taxonomy" id="4081"/>
    <lineage>
        <taxon>Eukaryota</taxon>
        <taxon>Viridiplantae</taxon>
        <taxon>Streptophyta</taxon>
        <taxon>Embryophyta</taxon>
        <taxon>Tracheophyta</taxon>
        <taxon>Spermatophyta</taxon>
        <taxon>Magnoliopsida</taxon>
        <taxon>eudicotyledons</taxon>
        <taxon>Gunneridae</taxon>
        <taxon>Pentapetalae</taxon>
        <taxon>asterids</taxon>
        <taxon>lamiids</taxon>
        <taxon>Solanales</taxon>
        <taxon>Solanaceae</taxon>
        <taxon>Solanoideae</taxon>
        <taxon>Solaneae</taxon>
        <taxon>Solanum</taxon>
        <taxon>Solanum subgen. Lycopersicon</taxon>
    </lineage>
</organism>
<dbReference type="PaxDb" id="4081-Solyc03g093580.1.1"/>
<evidence type="ECO:0000259" key="1">
    <source>
        <dbReference type="Pfam" id="PF07727"/>
    </source>
</evidence>
<evidence type="ECO:0000313" key="3">
    <source>
        <dbReference type="Proteomes" id="UP000004994"/>
    </source>
</evidence>
<dbReference type="STRING" id="4081.A0A3Q7HPN3"/>
<dbReference type="OMA" id="IVERDHM"/>
<proteinExistence type="predicted"/>
<dbReference type="PANTHER" id="PTHR11439:SF467">
    <property type="entry name" value="INTEGRASE CATALYTIC DOMAIN-CONTAINING PROTEIN"/>
    <property type="match status" value="1"/>
</dbReference>
<sequence>MREINNLKTRLSAAFEMKDLGPAKQILGMKISRDRPAGTLNLSQELYIEKVLSRFRVNDAKPRTTPLANHFKLSKEQSLKTIVERDHMALVPYASAVGSLMYAMVCTRPNIAHAVGVVSRYMANPGKEHWEAVKWLLRYLRGISSTSLCFGKGKVTLQGFVDADLGGDVDSSKSTSGYIYTIGGTAVSWMSRLQKCVSLSSTEAEYVAIAEAGKEMIWLANYKLKDCVATESEIRVIESGLAYCLANGFTQLIMKSDSLKTMKILNVRASARVRCFPSLIRKPIKYEFMVLVGLVKPIEIVFQEHRFSLQLSPMMSQGRPELLYHL</sequence>
<dbReference type="Gramene" id="Solyc08g061985.1.1">
    <property type="protein sequence ID" value="Solyc08g061985.1.1"/>
    <property type="gene ID" value="Solyc08g061985.1"/>
</dbReference>
<dbReference type="PANTHER" id="PTHR11439">
    <property type="entry name" value="GAG-POL-RELATED RETROTRANSPOSON"/>
    <property type="match status" value="1"/>
</dbReference>
<dbReference type="Proteomes" id="UP000004994">
    <property type="component" value="Chromosome 8"/>
</dbReference>